<proteinExistence type="inferred from homology"/>
<comment type="similarity">
    <text evidence="9">Belongs to the immunoglobulin superfamily. TIM family.</text>
</comment>
<evidence type="ECO:0000256" key="4">
    <source>
        <dbReference type="ARBA" id="ARBA00022989"/>
    </source>
</evidence>
<evidence type="ECO:0000256" key="9">
    <source>
        <dbReference type="ARBA" id="ARBA00038203"/>
    </source>
</evidence>
<dbReference type="SMART" id="SM00406">
    <property type="entry name" value="IGv"/>
    <property type="match status" value="2"/>
</dbReference>
<dbReference type="PANTHER" id="PTHR46608:SF3">
    <property type="entry name" value="T-CELL IMMUNOGLOBULIN AND MUCIN DOMAIN-CONTAINING PROTEIN 4"/>
    <property type="match status" value="1"/>
</dbReference>
<keyword evidence="5" id="KW-0472">Membrane</keyword>
<evidence type="ECO:0000256" key="5">
    <source>
        <dbReference type="ARBA" id="ARBA00023136"/>
    </source>
</evidence>
<evidence type="ECO:0000256" key="3">
    <source>
        <dbReference type="ARBA" id="ARBA00022729"/>
    </source>
</evidence>
<reference evidence="11" key="4">
    <citation type="submission" date="2025-09" db="UniProtKB">
        <authorList>
            <consortium name="Ensembl"/>
        </authorList>
    </citation>
    <scope>IDENTIFICATION</scope>
    <source>
        <strain evidence="11">HNI</strain>
    </source>
</reference>
<feature type="domain" description="Ig-like" evidence="10">
    <location>
        <begin position="175"/>
        <end position="258"/>
    </location>
</feature>
<feature type="domain" description="Ig-like" evidence="10">
    <location>
        <begin position="59"/>
        <end position="156"/>
    </location>
</feature>
<keyword evidence="3" id="KW-0732">Signal</keyword>
<keyword evidence="6" id="KW-1015">Disulfide bond</keyword>
<dbReference type="PANTHER" id="PTHR46608">
    <property type="entry name" value="T-CELL IMMUNOGLOBULIN AND MUCIN DOMAIN-CONTAINING PROTEIN 4"/>
    <property type="match status" value="1"/>
</dbReference>
<keyword evidence="2" id="KW-0812">Transmembrane</keyword>
<evidence type="ECO:0000256" key="2">
    <source>
        <dbReference type="ARBA" id="ARBA00022692"/>
    </source>
</evidence>
<dbReference type="InterPro" id="IPR013783">
    <property type="entry name" value="Ig-like_fold"/>
</dbReference>
<dbReference type="InterPro" id="IPR036179">
    <property type="entry name" value="Ig-like_dom_sf"/>
</dbReference>
<dbReference type="InterPro" id="IPR003599">
    <property type="entry name" value="Ig_sub"/>
</dbReference>
<keyword evidence="7" id="KW-0325">Glycoprotein</keyword>
<keyword evidence="4" id="KW-1133">Transmembrane helix</keyword>
<sequence>MYSSFFHCETDRPSDLSPASAGQKHICFSENLWFAVLNFKKMFLSSVSECDRKLTGRIGKSITLPCKYDIKANGPTKVCWGRGRVPSTGCSDELLATDGHKVKAETQTSSRYQLLGRLDEGDVSLTIVNVTEEDAGMYGCRVKISGLFNDEKHNIQLTVKPVSDCDDDGIVAHVGQDVTLPCGYNISTNGKIPMCWGREGQYFLGCRNELLATDGSRVKEDSRASSRYQLLGRLDQGDVSLTIRNVTEEDSGLYACRVKIPGIFNDELYYMDLSVVKAPPVIIGQKQQSSRTDCRTRNRK</sequence>
<dbReference type="FunFam" id="2.60.40.10:FF:000774">
    <property type="entry name" value="Hepatitis A virus cellular receptor 1"/>
    <property type="match status" value="2"/>
</dbReference>
<dbReference type="InterPro" id="IPR007110">
    <property type="entry name" value="Ig-like_dom"/>
</dbReference>
<evidence type="ECO:0000256" key="8">
    <source>
        <dbReference type="ARBA" id="ARBA00023319"/>
    </source>
</evidence>
<name>A0A3P9M6B0_ORYLA</name>
<dbReference type="SUPFAM" id="SSF48726">
    <property type="entry name" value="Immunoglobulin"/>
    <property type="match status" value="2"/>
</dbReference>
<dbReference type="GO" id="GO:0016020">
    <property type="term" value="C:membrane"/>
    <property type="evidence" value="ECO:0007669"/>
    <property type="project" value="UniProtKB-SubCell"/>
</dbReference>
<dbReference type="PROSITE" id="PS50835">
    <property type="entry name" value="IG_LIKE"/>
    <property type="match status" value="2"/>
</dbReference>
<evidence type="ECO:0000313" key="12">
    <source>
        <dbReference type="Proteomes" id="UP000265180"/>
    </source>
</evidence>
<reference evidence="11 12" key="2">
    <citation type="submission" date="2017-04" db="EMBL/GenBank/DDBJ databases">
        <title>CpG methylation of centromeres and impact of large insertions on vertebrate speciation.</title>
        <authorList>
            <person name="Ichikawa K."/>
            <person name="Yoshimura J."/>
            <person name="Morishita S."/>
        </authorList>
    </citation>
    <scope>NUCLEOTIDE SEQUENCE</scope>
    <source>
        <strain evidence="11 12">HNI</strain>
    </source>
</reference>
<evidence type="ECO:0000313" key="11">
    <source>
        <dbReference type="Ensembl" id="ENSORLP00020028494.1"/>
    </source>
</evidence>
<dbReference type="Proteomes" id="UP000265180">
    <property type="component" value="Chromosome 14"/>
</dbReference>
<evidence type="ECO:0000259" key="10">
    <source>
        <dbReference type="PROSITE" id="PS50835"/>
    </source>
</evidence>
<dbReference type="Pfam" id="PF07686">
    <property type="entry name" value="V-set"/>
    <property type="match status" value="2"/>
</dbReference>
<protein>
    <recommendedName>
        <fullName evidence="10">Ig-like domain-containing protein</fullName>
    </recommendedName>
</protein>
<reference evidence="11" key="3">
    <citation type="submission" date="2025-08" db="UniProtKB">
        <authorList>
            <consortium name="Ensembl"/>
        </authorList>
    </citation>
    <scope>IDENTIFICATION</scope>
    <source>
        <strain evidence="11">HNI</strain>
    </source>
</reference>
<dbReference type="Ensembl" id="ENSORLT00020031619.1">
    <property type="protein sequence ID" value="ENSORLP00020028494.1"/>
    <property type="gene ID" value="ENSORLG00020012004.1"/>
</dbReference>
<accession>A0A3P9M6B0</accession>
<dbReference type="SMART" id="SM00409">
    <property type="entry name" value="IG"/>
    <property type="match status" value="2"/>
</dbReference>
<dbReference type="AlphaFoldDB" id="A0A3P9M6B0"/>
<reference key="1">
    <citation type="journal article" date="2007" name="Nature">
        <title>The medaka draft genome and insights into vertebrate genome evolution.</title>
        <authorList>
            <person name="Kasahara M."/>
            <person name="Naruse K."/>
            <person name="Sasaki S."/>
            <person name="Nakatani Y."/>
            <person name="Qu W."/>
            <person name="Ahsan B."/>
            <person name="Yamada T."/>
            <person name="Nagayasu Y."/>
            <person name="Doi K."/>
            <person name="Kasai Y."/>
            <person name="Jindo T."/>
            <person name="Kobayashi D."/>
            <person name="Shimada A."/>
            <person name="Toyoda A."/>
            <person name="Kuroki Y."/>
            <person name="Fujiyama A."/>
            <person name="Sasaki T."/>
            <person name="Shimizu A."/>
            <person name="Asakawa S."/>
            <person name="Shimizu N."/>
            <person name="Hashimoto S."/>
            <person name="Yang J."/>
            <person name="Lee Y."/>
            <person name="Matsushima K."/>
            <person name="Sugano S."/>
            <person name="Sakaizumi M."/>
            <person name="Narita T."/>
            <person name="Ohishi K."/>
            <person name="Haga S."/>
            <person name="Ohta F."/>
            <person name="Nomoto H."/>
            <person name="Nogata K."/>
            <person name="Morishita T."/>
            <person name="Endo T."/>
            <person name="Shin-I T."/>
            <person name="Takeda H."/>
            <person name="Morishita S."/>
            <person name="Kohara Y."/>
        </authorList>
    </citation>
    <scope>NUCLEOTIDE SEQUENCE [LARGE SCALE GENOMIC DNA]</scope>
    <source>
        <strain>Hd-rR</strain>
    </source>
</reference>
<keyword evidence="8" id="KW-0393">Immunoglobulin domain</keyword>
<evidence type="ECO:0000256" key="7">
    <source>
        <dbReference type="ARBA" id="ARBA00023180"/>
    </source>
</evidence>
<evidence type="ECO:0000256" key="1">
    <source>
        <dbReference type="ARBA" id="ARBA00004479"/>
    </source>
</evidence>
<comment type="subcellular location">
    <subcellularLocation>
        <location evidence="1">Membrane</location>
        <topology evidence="1">Single-pass type I membrane protein</topology>
    </subcellularLocation>
</comment>
<evidence type="ECO:0000256" key="6">
    <source>
        <dbReference type="ARBA" id="ARBA00023157"/>
    </source>
</evidence>
<dbReference type="Gene3D" id="2.60.40.10">
    <property type="entry name" value="Immunoglobulins"/>
    <property type="match status" value="2"/>
</dbReference>
<organism evidence="11 12">
    <name type="scientific">Oryzias latipes</name>
    <name type="common">Japanese rice fish</name>
    <name type="synonym">Japanese killifish</name>
    <dbReference type="NCBI Taxonomy" id="8090"/>
    <lineage>
        <taxon>Eukaryota</taxon>
        <taxon>Metazoa</taxon>
        <taxon>Chordata</taxon>
        <taxon>Craniata</taxon>
        <taxon>Vertebrata</taxon>
        <taxon>Euteleostomi</taxon>
        <taxon>Actinopterygii</taxon>
        <taxon>Neopterygii</taxon>
        <taxon>Teleostei</taxon>
        <taxon>Neoteleostei</taxon>
        <taxon>Acanthomorphata</taxon>
        <taxon>Ovalentaria</taxon>
        <taxon>Atherinomorphae</taxon>
        <taxon>Beloniformes</taxon>
        <taxon>Adrianichthyidae</taxon>
        <taxon>Oryziinae</taxon>
        <taxon>Oryzias</taxon>
    </lineage>
</organism>
<dbReference type="InterPro" id="IPR013106">
    <property type="entry name" value="Ig_V-set"/>
</dbReference>